<gene>
    <name evidence="1" type="ORF">CA54_22630</name>
</gene>
<keyword evidence="2" id="KW-1185">Reference proteome</keyword>
<name>A0A5C6BMY3_9PLAN</name>
<dbReference type="SUPFAM" id="SSF51197">
    <property type="entry name" value="Clavaminate synthase-like"/>
    <property type="match status" value="1"/>
</dbReference>
<comment type="caution">
    <text evidence="1">The sequence shown here is derived from an EMBL/GenBank/DDBJ whole genome shotgun (WGS) entry which is preliminary data.</text>
</comment>
<sequence length="100" mass="11569">METTPPHSIDTREDSYPSRVYPEPEFLKRCDPIVCDFEAPGPLSTAQLSQFERDGFLILPAFFPETDIATYKEEIKRLCASREIQQRPEAILEPNHCELR</sequence>
<evidence type="ECO:0000313" key="2">
    <source>
        <dbReference type="Proteomes" id="UP000320735"/>
    </source>
</evidence>
<dbReference type="AlphaFoldDB" id="A0A5C6BMY3"/>
<proteinExistence type="predicted"/>
<dbReference type="EMBL" id="SJPP01000001">
    <property type="protein sequence ID" value="TWU13428.1"/>
    <property type="molecule type" value="Genomic_DNA"/>
</dbReference>
<dbReference type="Proteomes" id="UP000320735">
    <property type="component" value="Unassembled WGS sequence"/>
</dbReference>
<reference evidence="1 2" key="1">
    <citation type="submission" date="2019-02" db="EMBL/GenBank/DDBJ databases">
        <title>Deep-cultivation of Planctomycetes and their phenomic and genomic characterization uncovers novel biology.</title>
        <authorList>
            <person name="Wiegand S."/>
            <person name="Jogler M."/>
            <person name="Boedeker C."/>
            <person name="Pinto D."/>
            <person name="Vollmers J."/>
            <person name="Rivas-Marin E."/>
            <person name="Kohn T."/>
            <person name="Peeters S.H."/>
            <person name="Heuer A."/>
            <person name="Rast P."/>
            <person name="Oberbeckmann S."/>
            <person name="Bunk B."/>
            <person name="Jeske O."/>
            <person name="Meyerdierks A."/>
            <person name="Storesund J.E."/>
            <person name="Kallscheuer N."/>
            <person name="Luecker S."/>
            <person name="Lage O.M."/>
            <person name="Pohl T."/>
            <person name="Merkel B.J."/>
            <person name="Hornburger P."/>
            <person name="Mueller R.-W."/>
            <person name="Bruemmer F."/>
            <person name="Labrenz M."/>
            <person name="Spormann A.M."/>
            <person name="Op Den Camp H."/>
            <person name="Overmann J."/>
            <person name="Amann R."/>
            <person name="Jetten M.S.M."/>
            <person name="Mascher T."/>
            <person name="Medema M.H."/>
            <person name="Devos D.P."/>
            <person name="Kaster A.-K."/>
            <person name="Ovreas L."/>
            <person name="Rohde M."/>
            <person name="Galperin M.Y."/>
            <person name="Jogler C."/>
        </authorList>
    </citation>
    <scope>NUCLEOTIDE SEQUENCE [LARGE SCALE GENOMIC DNA]</scope>
    <source>
        <strain evidence="1 2">CA54</strain>
    </source>
</reference>
<organism evidence="1 2">
    <name type="scientific">Symmachiella macrocystis</name>
    <dbReference type="NCBI Taxonomy" id="2527985"/>
    <lineage>
        <taxon>Bacteria</taxon>
        <taxon>Pseudomonadati</taxon>
        <taxon>Planctomycetota</taxon>
        <taxon>Planctomycetia</taxon>
        <taxon>Planctomycetales</taxon>
        <taxon>Planctomycetaceae</taxon>
        <taxon>Symmachiella</taxon>
    </lineage>
</organism>
<evidence type="ECO:0000313" key="1">
    <source>
        <dbReference type="EMBL" id="TWU13428.1"/>
    </source>
</evidence>
<protein>
    <submittedName>
        <fullName evidence="1">Uncharacterized protein</fullName>
    </submittedName>
</protein>
<accession>A0A5C6BMY3</accession>
<dbReference type="Gene3D" id="2.60.120.620">
    <property type="entry name" value="q2cbj1_9rhob like domain"/>
    <property type="match status" value="1"/>
</dbReference>